<feature type="transmembrane region" description="Helical" evidence="1">
    <location>
        <begin position="116"/>
        <end position="138"/>
    </location>
</feature>
<dbReference type="AlphaFoldDB" id="Q7V4N1"/>
<dbReference type="HOGENOM" id="CLU_631435_0_0_3"/>
<feature type="transmembrane region" description="Helical" evidence="1">
    <location>
        <begin position="325"/>
        <end position="344"/>
    </location>
</feature>
<evidence type="ECO:0000256" key="1">
    <source>
        <dbReference type="SAM" id="Phobius"/>
    </source>
</evidence>
<protein>
    <recommendedName>
        <fullName evidence="4">O-Antigen ligase</fullName>
    </recommendedName>
</protein>
<gene>
    <name evidence="2" type="ordered locus">PMT_1918</name>
</gene>
<keyword evidence="1" id="KW-0472">Membrane</keyword>
<keyword evidence="1" id="KW-1133">Transmembrane helix</keyword>
<dbReference type="eggNOG" id="ENOG502ZRWX">
    <property type="taxonomic scope" value="Bacteria"/>
</dbReference>
<reference evidence="2 3" key="1">
    <citation type="journal article" date="2003" name="Nature">
        <title>Genome divergence in two Prochlorococcus ecotypes reflects oceanic niche differentiation.</title>
        <authorList>
            <person name="Rocap G."/>
            <person name="Larimer F.W."/>
            <person name="Lamerdin J.E."/>
            <person name="Malfatti S."/>
            <person name="Chain P."/>
            <person name="Ahlgren N.A."/>
            <person name="Arellano A."/>
            <person name="Coleman M."/>
            <person name="Hauser L."/>
            <person name="Hess W.R."/>
            <person name="Johnson Z.I."/>
            <person name="Land M.L."/>
            <person name="Lindell D."/>
            <person name="Post A.F."/>
            <person name="Regala W."/>
            <person name="Shah M."/>
            <person name="Shaw S.L."/>
            <person name="Steglich C."/>
            <person name="Sullivan M.B."/>
            <person name="Ting C.S."/>
            <person name="Tolonen A."/>
            <person name="Webb E.A."/>
            <person name="Zinser E.R."/>
            <person name="Chisholm S.W."/>
        </authorList>
    </citation>
    <scope>NUCLEOTIDE SEQUENCE [LARGE SCALE GENOMIC DNA]</scope>
    <source>
        <strain evidence="3">MIT 9313</strain>
    </source>
</reference>
<sequence length="413" mass="45357">MHRNRLIRFAHETRPVDALFAASLFLGLERSHHAWTLGLLTAWIGLRCCIQIFHDRNQRNWRQQNLFQIVISSLVFFQARTIIRLDDHPGASFYILIVAALSVGATYLIDDWTRLLRWISCSALFINTKLIWIASSGYPAGSSDNWLTAVNNQIFELGFGRVNALASVIALTTILCFYGLRRDRQPIAKVIHTLGCISGYGLCLQTGSRMAAGVPLIAAMAAFAICIKDYIPNRSARRIQTWITSATAGLIAAAIWATAIQPDIGVGMASEKLRLSFWQCWLQNSIFAGNGKIVHGIGYNLENMVNACNNQSADSGLIQLIGQHGLLGLLAIGLLLTLLIRSLLSQRTEDRKSITHPCRLHCSWSEAGMGSLLTVLLCNLTTPAYLGSFVGAALTGLALSMSLVRTDSETTVK</sequence>
<evidence type="ECO:0000313" key="2">
    <source>
        <dbReference type="EMBL" id="CAE22093.1"/>
    </source>
</evidence>
<keyword evidence="1" id="KW-0812">Transmembrane</keyword>
<feature type="transmembrane region" description="Helical" evidence="1">
    <location>
        <begin position="239"/>
        <end position="260"/>
    </location>
</feature>
<proteinExistence type="predicted"/>
<organism evidence="2 3">
    <name type="scientific">Prochlorococcus marinus (strain MIT 9313)</name>
    <dbReference type="NCBI Taxonomy" id="74547"/>
    <lineage>
        <taxon>Bacteria</taxon>
        <taxon>Bacillati</taxon>
        <taxon>Cyanobacteriota</taxon>
        <taxon>Cyanophyceae</taxon>
        <taxon>Synechococcales</taxon>
        <taxon>Prochlorococcaceae</taxon>
        <taxon>Prochlorococcus</taxon>
    </lineage>
</organism>
<evidence type="ECO:0000313" key="3">
    <source>
        <dbReference type="Proteomes" id="UP000001423"/>
    </source>
</evidence>
<feature type="transmembrane region" description="Helical" evidence="1">
    <location>
        <begin position="158"/>
        <end position="180"/>
    </location>
</feature>
<feature type="transmembrane region" description="Helical" evidence="1">
    <location>
        <begin position="65"/>
        <end position="85"/>
    </location>
</feature>
<evidence type="ECO:0008006" key="4">
    <source>
        <dbReference type="Google" id="ProtNLM"/>
    </source>
</evidence>
<dbReference type="KEGG" id="pmt:PMT_1918"/>
<dbReference type="Proteomes" id="UP000001423">
    <property type="component" value="Chromosome"/>
</dbReference>
<accession>Q7V4N1</accession>
<feature type="transmembrane region" description="Helical" evidence="1">
    <location>
        <begin position="91"/>
        <end position="109"/>
    </location>
</feature>
<name>Q7V4N1_PROMM</name>
<keyword evidence="3" id="KW-1185">Reference proteome</keyword>
<dbReference type="EMBL" id="BX548175">
    <property type="protein sequence ID" value="CAE22093.1"/>
    <property type="molecule type" value="Genomic_DNA"/>
</dbReference>